<reference evidence="2" key="1">
    <citation type="submission" date="2023-10" db="EMBL/GenBank/DDBJ databases">
        <title>Chromosome-level genome of the transformable northern wattle, Acacia crassicarpa.</title>
        <authorList>
            <person name="Massaro I."/>
            <person name="Sinha N.R."/>
            <person name="Poethig S."/>
            <person name="Leichty A.R."/>
        </authorList>
    </citation>
    <scope>NUCLEOTIDE SEQUENCE</scope>
    <source>
        <strain evidence="2">Acra3RX</strain>
        <tissue evidence="2">Leaf</tissue>
    </source>
</reference>
<organism evidence="2 3">
    <name type="scientific">Acacia crassicarpa</name>
    <name type="common">northern wattle</name>
    <dbReference type="NCBI Taxonomy" id="499986"/>
    <lineage>
        <taxon>Eukaryota</taxon>
        <taxon>Viridiplantae</taxon>
        <taxon>Streptophyta</taxon>
        <taxon>Embryophyta</taxon>
        <taxon>Tracheophyta</taxon>
        <taxon>Spermatophyta</taxon>
        <taxon>Magnoliopsida</taxon>
        <taxon>eudicotyledons</taxon>
        <taxon>Gunneridae</taxon>
        <taxon>Pentapetalae</taxon>
        <taxon>rosids</taxon>
        <taxon>fabids</taxon>
        <taxon>Fabales</taxon>
        <taxon>Fabaceae</taxon>
        <taxon>Caesalpinioideae</taxon>
        <taxon>mimosoid clade</taxon>
        <taxon>Acacieae</taxon>
        <taxon>Acacia</taxon>
    </lineage>
</organism>
<evidence type="ECO:0000313" key="3">
    <source>
        <dbReference type="Proteomes" id="UP001293593"/>
    </source>
</evidence>
<comment type="caution">
    <text evidence="2">The sequence shown here is derived from an EMBL/GenBank/DDBJ whole genome shotgun (WGS) entry which is preliminary data.</text>
</comment>
<feature type="region of interest" description="Disordered" evidence="1">
    <location>
        <begin position="57"/>
        <end position="97"/>
    </location>
</feature>
<accession>A0AAE1MRT8</accession>
<feature type="region of interest" description="Disordered" evidence="1">
    <location>
        <begin position="1"/>
        <end position="22"/>
    </location>
</feature>
<name>A0AAE1MRT8_9FABA</name>
<evidence type="ECO:0000256" key="1">
    <source>
        <dbReference type="SAM" id="MobiDB-lite"/>
    </source>
</evidence>
<proteinExistence type="predicted"/>
<evidence type="ECO:0000313" key="2">
    <source>
        <dbReference type="EMBL" id="KAK4274135.1"/>
    </source>
</evidence>
<sequence length="175" mass="18788">MMKPSGIVNLTRSSRNKNNNVVGRFKHDASCKKHPKHHQSPGVCSLCLTERLSQIPSSSTSRAAPSETSSSVSSLSSYYSSSSASSCASPSEAKTTTGSSISIFSFNAKHGLIKSRSVAASSRRKGSVGDDDTNAKSRGFLFNLLRPRHKKTGHKDHTHQLVRCPSVRQNVTVTG</sequence>
<keyword evidence="3" id="KW-1185">Reference proteome</keyword>
<gene>
    <name evidence="2" type="ORF">QN277_017411</name>
</gene>
<feature type="compositionally biased region" description="Polar residues" evidence="1">
    <location>
        <begin position="8"/>
        <end position="21"/>
    </location>
</feature>
<protein>
    <submittedName>
        <fullName evidence="2">Uncharacterized protein</fullName>
    </submittedName>
</protein>
<dbReference type="PANTHER" id="PTHR34046:SF7">
    <property type="entry name" value="DUF740 FAMILY PROTEIN"/>
    <property type="match status" value="1"/>
</dbReference>
<dbReference type="PANTHER" id="PTHR34046">
    <property type="entry name" value="OS06G0218800 PROTEIN"/>
    <property type="match status" value="1"/>
</dbReference>
<dbReference type="Pfam" id="PF05340">
    <property type="entry name" value="DUF740"/>
    <property type="match status" value="1"/>
</dbReference>
<dbReference type="Proteomes" id="UP001293593">
    <property type="component" value="Unassembled WGS sequence"/>
</dbReference>
<dbReference type="InterPro" id="IPR008004">
    <property type="entry name" value="OCTOPUS-like"/>
</dbReference>
<dbReference type="EMBL" id="JAWXYG010000004">
    <property type="protein sequence ID" value="KAK4274135.1"/>
    <property type="molecule type" value="Genomic_DNA"/>
</dbReference>
<dbReference type="AlphaFoldDB" id="A0AAE1MRT8"/>